<dbReference type="SUPFAM" id="SSF48452">
    <property type="entry name" value="TPR-like"/>
    <property type="match status" value="1"/>
</dbReference>
<feature type="repeat" description="TPR" evidence="1">
    <location>
        <begin position="669"/>
        <end position="702"/>
    </location>
</feature>
<dbReference type="RefSeq" id="WP_285667545.1">
    <property type="nucleotide sequence ID" value="NZ_BSTX01000008.1"/>
</dbReference>
<dbReference type="EMBL" id="BSTX01000008">
    <property type="protein sequence ID" value="GLZ81974.1"/>
    <property type="molecule type" value="Genomic_DNA"/>
</dbReference>
<reference evidence="2" key="1">
    <citation type="submission" date="2023-03" db="EMBL/GenBank/DDBJ databases">
        <title>Actinorhabdospora filicis NBRC 111898.</title>
        <authorList>
            <person name="Ichikawa N."/>
            <person name="Sato H."/>
            <person name="Tonouchi N."/>
        </authorList>
    </citation>
    <scope>NUCLEOTIDE SEQUENCE</scope>
    <source>
        <strain evidence="2">NBRC 111898</strain>
    </source>
</reference>
<dbReference type="Proteomes" id="UP001165079">
    <property type="component" value="Unassembled WGS sequence"/>
</dbReference>
<evidence type="ECO:0000313" key="2">
    <source>
        <dbReference type="EMBL" id="GLZ81974.1"/>
    </source>
</evidence>
<dbReference type="PROSITE" id="PS50005">
    <property type="entry name" value="TPR"/>
    <property type="match status" value="1"/>
</dbReference>
<proteinExistence type="predicted"/>
<evidence type="ECO:0000256" key="1">
    <source>
        <dbReference type="PROSITE-ProRule" id="PRU00339"/>
    </source>
</evidence>
<dbReference type="InterPro" id="IPR019734">
    <property type="entry name" value="TPR_rpt"/>
</dbReference>
<dbReference type="Pfam" id="PF13424">
    <property type="entry name" value="TPR_12"/>
    <property type="match status" value="2"/>
</dbReference>
<gene>
    <name evidence="2" type="ORF">Afil01_67810</name>
</gene>
<keyword evidence="1" id="KW-0802">TPR repeat</keyword>
<dbReference type="Gene3D" id="3.40.50.300">
    <property type="entry name" value="P-loop containing nucleotide triphosphate hydrolases"/>
    <property type="match status" value="1"/>
</dbReference>
<organism evidence="2 3">
    <name type="scientific">Actinorhabdospora filicis</name>
    <dbReference type="NCBI Taxonomy" id="1785913"/>
    <lineage>
        <taxon>Bacteria</taxon>
        <taxon>Bacillati</taxon>
        <taxon>Actinomycetota</taxon>
        <taxon>Actinomycetes</taxon>
        <taxon>Micromonosporales</taxon>
        <taxon>Micromonosporaceae</taxon>
        <taxon>Actinorhabdospora</taxon>
    </lineage>
</organism>
<name>A0A9W6SSA7_9ACTN</name>
<dbReference type="Gene3D" id="1.25.40.10">
    <property type="entry name" value="Tetratricopeptide repeat domain"/>
    <property type="match status" value="1"/>
</dbReference>
<protein>
    <recommendedName>
        <fullName evidence="4">NB-ARC domain-containing protein</fullName>
    </recommendedName>
</protein>
<accession>A0A9W6SSA7</accession>
<dbReference type="GO" id="GO:0043531">
    <property type="term" value="F:ADP binding"/>
    <property type="evidence" value="ECO:0007669"/>
    <property type="project" value="InterPro"/>
</dbReference>
<dbReference type="SUPFAM" id="SSF52540">
    <property type="entry name" value="P-loop containing nucleoside triphosphate hydrolases"/>
    <property type="match status" value="1"/>
</dbReference>
<evidence type="ECO:0008006" key="4">
    <source>
        <dbReference type="Google" id="ProtNLM"/>
    </source>
</evidence>
<dbReference type="InterPro" id="IPR011990">
    <property type="entry name" value="TPR-like_helical_dom_sf"/>
</dbReference>
<sequence length="754" mass="80941">MSPDPVRANDPAAFIALLAELRDWAGRPSLRELRQRGGTTTAPNGDVIDALPPSTVSYVLRGERLPSLPRRSFVEAYVAACLAVGGLSGEEIPPVVARWAAAWRELRGGGRRPSLPRDLPDFTGREAELRTVEAHLTGSSRIVVVDGMAGVGKTSFAVRVAHRLAPDFDDVVFLDLHGHRPDRPPREPLDALGTLLRASGLDAAKVPADADEAAVLWRSRTASGRLLVVLDDCRDAALAEPLLPSGPDSAVLVTSRRRLGLDGARSLSLGVLSAAEAAEMLARIADRKRVTAEPEVVDTLVARVGALPLALRVVGARLQHRPDWPVAAFVEQLPEGNALARLADADRSVAAAFEASYVRLPESARRTFRLLGAHPGELGLDVAAALSGRTPDAAWADLELLSDANMVQRPHPERYRVHDLLAAFARAHGGEREMRAAVGLLLSWYLHSAWRASLRLSPRRRPLELAGEAVSPFDPADRAGALAWFDLEHPNLVAAVGAAARAGLHRHAWQIAISLMPFLETRGLRADWITTHLTGLDSARAVGDRPAEALLLTALGIARRGAGRFEEAVADWEAALVIREELGDELGAGLALNNLGAGYSSLGRTGDAMDVYERSLAIWVARDDASHQGMALTNIADLHRLEGRYGECVAAAGRAAELAVECADVRAEAIARHNLGRGLAGLGRHEDALDAFDRALALLREIGERWGIAATQRFRGVSRQALGKPAEEEWEEALRLFTEIGDAQAGEVRALLGK</sequence>
<dbReference type="PANTHER" id="PTHR47691">
    <property type="entry name" value="REGULATOR-RELATED"/>
    <property type="match status" value="1"/>
</dbReference>
<evidence type="ECO:0000313" key="3">
    <source>
        <dbReference type="Proteomes" id="UP001165079"/>
    </source>
</evidence>
<dbReference type="SMART" id="SM00028">
    <property type="entry name" value="TPR"/>
    <property type="match status" value="4"/>
</dbReference>
<dbReference type="PRINTS" id="PR00364">
    <property type="entry name" value="DISEASERSIST"/>
</dbReference>
<dbReference type="AlphaFoldDB" id="A0A9W6SSA7"/>
<comment type="caution">
    <text evidence="2">The sequence shown here is derived from an EMBL/GenBank/DDBJ whole genome shotgun (WGS) entry which is preliminary data.</text>
</comment>
<dbReference type="InterPro" id="IPR027417">
    <property type="entry name" value="P-loop_NTPase"/>
</dbReference>
<dbReference type="PANTHER" id="PTHR47691:SF3">
    <property type="entry name" value="HTH-TYPE TRANSCRIPTIONAL REGULATOR RV0890C-RELATED"/>
    <property type="match status" value="1"/>
</dbReference>
<keyword evidence="3" id="KW-1185">Reference proteome</keyword>